<dbReference type="CDD" id="cd01221">
    <property type="entry name" value="PH_ephexin"/>
    <property type="match status" value="1"/>
</dbReference>
<dbReference type="SUPFAM" id="SSF50729">
    <property type="entry name" value="PH domain-like"/>
    <property type="match status" value="1"/>
</dbReference>
<feature type="domain" description="DH" evidence="6">
    <location>
        <begin position="1283"/>
        <end position="1467"/>
    </location>
</feature>
<feature type="compositionally biased region" description="Basic and acidic residues" evidence="3">
    <location>
        <begin position="192"/>
        <end position="238"/>
    </location>
</feature>
<feature type="compositionally biased region" description="Pro residues" evidence="3">
    <location>
        <begin position="1203"/>
        <end position="1218"/>
    </location>
</feature>
<dbReference type="SMART" id="SM00326">
    <property type="entry name" value="SH3"/>
    <property type="match status" value="1"/>
</dbReference>
<feature type="compositionally biased region" description="Polar residues" evidence="3">
    <location>
        <begin position="1220"/>
        <end position="1235"/>
    </location>
</feature>
<evidence type="ECO:0000256" key="2">
    <source>
        <dbReference type="PROSITE-ProRule" id="PRU00192"/>
    </source>
</evidence>
<evidence type="ECO:0000259" key="5">
    <source>
        <dbReference type="PROSITE" id="PS50003"/>
    </source>
</evidence>
<feature type="compositionally biased region" description="Basic and acidic residues" evidence="3">
    <location>
        <begin position="453"/>
        <end position="485"/>
    </location>
</feature>
<dbReference type="GO" id="GO:0005634">
    <property type="term" value="C:nucleus"/>
    <property type="evidence" value="ECO:0007669"/>
    <property type="project" value="TreeGrafter"/>
</dbReference>
<dbReference type="InterPro" id="IPR001452">
    <property type="entry name" value="SH3_domain"/>
</dbReference>
<dbReference type="SMART" id="SM00325">
    <property type="entry name" value="RhoGEF"/>
    <property type="match status" value="1"/>
</dbReference>
<feature type="compositionally biased region" description="Basic and acidic residues" evidence="3">
    <location>
        <begin position="770"/>
        <end position="783"/>
    </location>
</feature>
<feature type="region of interest" description="Disordered" evidence="3">
    <location>
        <begin position="1082"/>
        <end position="1119"/>
    </location>
</feature>
<feature type="region of interest" description="Disordered" evidence="3">
    <location>
        <begin position="698"/>
        <end position="730"/>
    </location>
</feature>
<feature type="compositionally biased region" description="Basic and acidic residues" evidence="3">
    <location>
        <begin position="50"/>
        <end position="59"/>
    </location>
</feature>
<accession>A0A668V0K2</accession>
<dbReference type="InterPro" id="IPR011993">
    <property type="entry name" value="PH-like_dom_sf"/>
</dbReference>
<evidence type="ECO:0000259" key="6">
    <source>
        <dbReference type="PROSITE" id="PS50010"/>
    </source>
</evidence>
<feature type="region of interest" description="Disordered" evidence="3">
    <location>
        <begin position="852"/>
        <end position="898"/>
    </location>
</feature>
<dbReference type="InterPro" id="IPR047270">
    <property type="entry name" value="PH_ephexin"/>
</dbReference>
<evidence type="ECO:0000256" key="3">
    <source>
        <dbReference type="SAM" id="MobiDB-lite"/>
    </source>
</evidence>
<dbReference type="GO" id="GO:0005085">
    <property type="term" value="F:guanyl-nucleotide exchange factor activity"/>
    <property type="evidence" value="ECO:0007669"/>
    <property type="project" value="InterPro"/>
</dbReference>
<dbReference type="AlphaFoldDB" id="A0A668V0K2"/>
<feature type="region of interest" description="Disordered" evidence="3">
    <location>
        <begin position="17"/>
        <end position="36"/>
    </location>
</feature>
<keyword evidence="8" id="KW-1185">Reference proteome</keyword>
<feature type="compositionally biased region" description="Basic and acidic residues" evidence="3">
    <location>
        <begin position="82"/>
        <end position="183"/>
    </location>
</feature>
<reference evidence="7" key="1">
    <citation type="submission" date="2025-08" db="UniProtKB">
        <authorList>
            <consortium name="Ensembl"/>
        </authorList>
    </citation>
    <scope>IDENTIFICATION</scope>
</reference>
<dbReference type="Proteomes" id="UP000472276">
    <property type="component" value="Unassembled WGS sequence"/>
</dbReference>
<feature type="compositionally biased region" description="Basic and acidic residues" evidence="3">
    <location>
        <begin position="358"/>
        <end position="446"/>
    </location>
</feature>
<dbReference type="CDD" id="cd00160">
    <property type="entry name" value="RhoGEF"/>
    <property type="match status" value="1"/>
</dbReference>
<evidence type="ECO:0000313" key="8">
    <source>
        <dbReference type="Proteomes" id="UP000472276"/>
    </source>
</evidence>
<feature type="domain" description="PH" evidence="5">
    <location>
        <begin position="1499"/>
        <end position="1600"/>
    </location>
</feature>
<proteinExistence type="predicted"/>
<dbReference type="InterPro" id="IPR001849">
    <property type="entry name" value="PH_domain"/>
</dbReference>
<dbReference type="SUPFAM" id="SSF48065">
    <property type="entry name" value="DBL homology domain (DH-domain)"/>
    <property type="match status" value="1"/>
</dbReference>
<gene>
    <name evidence="7" type="primary">arhgef5</name>
</gene>
<dbReference type="PROSITE" id="PS50003">
    <property type="entry name" value="PH_DOMAIN"/>
    <property type="match status" value="1"/>
</dbReference>
<dbReference type="InterPro" id="IPR000219">
    <property type="entry name" value="DH_dom"/>
</dbReference>
<name>A0A668V0K2_OREAU</name>
<feature type="compositionally biased region" description="Basic residues" evidence="3">
    <location>
        <begin position="1098"/>
        <end position="1109"/>
    </location>
</feature>
<feature type="compositionally biased region" description="Basic and acidic residues" evidence="3">
    <location>
        <begin position="1037"/>
        <end position="1056"/>
    </location>
</feature>
<dbReference type="OMA" id="RPHAEID"/>
<dbReference type="Pfam" id="PF00621">
    <property type="entry name" value="RhoGEF"/>
    <property type="match status" value="1"/>
</dbReference>
<dbReference type="InterPro" id="IPR035899">
    <property type="entry name" value="DBL_dom_sf"/>
</dbReference>
<protein>
    <recommendedName>
        <fullName evidence="9">Rho guanine nucleotide exchange factor 5</fullName>
    </recommendedName>
</protein>
<dbReference type="Gene3D" id="1.20.900.10">
    <property type="entry name" value="Dbl homology (DH) domain"/>
    <property type="match status" value="1"/>
</dbReference>
<organism evidence="7 8">
    <name type="scientific">Oreochromis aureus</name>
    <name type="common">Israeli tilapia</name>
    <name type="synonym">Chromis aureus</name>
    <dbReference type="NCBI Taxonomy" id="47969"/>
    <lineage>
        <taxon>Eukaryota</taxon>
        <taxon>Metazoa</taxon>
        <taxon>Chordata</taxon>
        <taxon>Craniata</taxon>
        <taxon>Vertebrata</taxon>
        <taxon>Euteleostomi</taxon>
        <taxon>Actinopterygii</taxon>
        <taxon>Neopterygii</taxon>
        <taxon>Teleostei</taxon>
        <taxon>Neoteleostei</taxon>
        <taxon>Acanthomorphata</taxon>
        <taxon>Ovalentaria</taxon>
        <taxon>Cichlomorphae</taxon>
        <taxon>Cichliformes</taxon>
        <taxon>Cichlidae</taxon>
        <taxon>African cichlids</taxon>
        <taxon>Pseudocrenilabrinae</taxon>
        <taxon>Oreochromini</taxon>
        <taxon>Oreochromis</taxon>
    </lineage>
</organism>
<feature type="compositionally biased region" description="Basic and acidic residues" evidence="3">
    <location>
        <begin position="706"/>
        <end position="720"/>
    </location>
</feature>
<dbReference type="PROSITE" id="PS50002">
    <property type="entry name" value="SH3"/>
    <property type="match status" value="1"/>
</dbReference>
<dbReference type="InterPro" id="IPR036028">
    <property type="entry name" value="SH3-like_dom_sf"/>
</dbReference>
<dbReference type="PANTHER" id="PTHR12845:SF2">
    <property type="entry name" value="DH DOMAIN-CONTAINING PROTEIN-RELATED"/>
    <property type="match status" value="1"/>
</dbReference>
<dbReference type="PANTHER" id="PTHR12845">
    <property type="entry name" value="GUANINE NUCLEOTIDE EXCHANGE FACTOR"/>
    <property type="match status" value="1"/>
</dbReference>
<dbReference type="SMART" id="SM00233">
    <property type="entry name" value="PH"/>
    <property type="match status" value="1"/>
</dbReference>
<sequence length="1690" mass="195675">MGTKRPSWTLFDTLTNTSRSDHKLQPGGKIPLDPSPRLAMADRFKRELERRAKKGDTFPRMKKGLTSPDRRLMPGTEMDEERGERRWNDRPPKKAETDVWDQERQRTFQVEKERYEVRGRGKEEGKPTGRRYIEDEKLRQRGRYQELSDIRFQDSRREVDDSWDRRERQREKPRPDMHEREVRMGSPHRRKDRENYADRKENENARRREKRRDIRSEGDDDERGTRRERGRDREREELIIQYSRSEGDNMGKMANDRDREMQRYRDRNRDKERRKETDRQGREGGRDLREDRWDRREYESERDRKRKEKEAGTRMVDTTGRSSRLPNEWAPSPPARTHSSGEWSSDPDSEKRHRRNRDRYDERESRRDSSFEKKRERETWRDQDRTADKSQREVRNERQESDKGEKTGSVPELRRMWLEPQRGKNSTDKFEDSKRHTGRKELRGEGDMSMDSQTERGRDGRPVKEEPDCERRQGGRNECREDAQRQQEGVSADEENVGEIRRGKRGKEHLSDSDAGVEESWQRDEQGDNVIDDRDDENGCNYWPPSESEGGSEVGWKKERDEMPSTEDGFVTVSSGGEDSEEGFRDCQEFQEGGTQAPAGFQGFVGDQKREEERTMGEVETADGEDQGEEKQPKYLFCVVGQTLPRSKPSNILPLQVDQIGGVERSNPNLETHHELVDDITQQPQNDSLRRLCRNDEHPMINNRDTGSEHKVQREERLSTEEATESNIHSTAPSEVHNLKYGKEMRSKGKQSYSEMGRKDSKTDRLLKEWREKNKGPTDKKEMQSPISQSEIDQLQPIFDRINTTGMSPEEVEALRIRLSGAWSVSEEPKRHSQAPHLKWAKNVVREILGHSEEEPSTEAQEEQPAANQTETSNAKPPEEVAEETREVPAIKLRMEEDDLEPELEELFDARGMGQSQAHMHADQFTAMHVVTHTHTHADTALKSEKKEDCSMDKTTLESSGEVQLGKSDIKVTVSETEDEFNLKESEKEELREKEAEMYLSANNTLYKPNSCPILYHDCESELLCPSSEGESQGVDYGRDESEEERQGKEPEDRANAVEVIVPELTEVNSVEAGVEAEGKVGNLESSYSSRKPGSKVPSRRKGVRKTTQRRNIDVEEDEGVGRDRRTRVFYATDDEDERSKSLGEVGLRNIFGTIERQKSNSRFYNAAQLYQQYSEAAQNFEILRQARSEFLSVSEDHTSSPLPSPPPARRALPPIPPQTHAQSFSHTGSVSIQSLPLPEHPKGERRASSPRLSISQSSSLWRDLPGVRNSAELDELTEDQRRLQEVRFEVITSEASYCRSLEIVVDHFVKSKQLGAQLSTQDKNWLFSRLVDVRAISHSFLSKLEERVESDVMHFTVCDIIYRQCPLFRKAYVPYLTNQSYQDATYQRLMNENPRFKMIVEKIEKSAVCQRLPLRSFLVLPFQRITRLKLLVQNIVKRTTRGTAEATQAIKALKQLENIIQEGNDSISQMKSIESLVSLSAKVDFECKTLPLISQSRRMVREGPVTQLMDFSLKETERNAYLHLFNDYLLLSLPKEGGRFTVIDHCPVSELRVENCRVKLHSLQKNLFRLYMAQKSLLLRTDAPSDKLRWISALSRPHTEVDFSSAQDFEQMQCIRAFFAQQPDELSLEKADVILVHQESSDNWVEGTKLSDRQRGWVPKSHLETIASSRIKNHNLSDALKLTAATATA</sequence>
<evidence type="ECO:0000256" key="1">
    <source>
        <dbReference type="ARBA" id="ARBA00022443"/>
    </source>
</evidence>
<evidence type="ECO:0008006" key="9">
    <source>
        <dbReference type="Google" id="ProtNLM"/>
    </source>
</evidence>
<dbReference type="Pfam" id="PF00018">
    <property type="entry name" value="SH3_1"/>
    <property type="match status" value="1"/>
</dbReference>
<dbReference type="SUPFAM" id="SSF50044">
    <property type="entry name" value="SH3-domain"/>
    <property type="match status" value="1"/>
</dbReference>
<feature type="region of interest" description="Disordered" evidence="3">
    <location>
        <begin position="1193"/>
        <end position="1255"/>
    </location>
</feature>
<dbReference type="InterPro" id="IPR001331">
    <property type="entry name" value="GDS_CDC24_CS"/>
</dbReference>
<dbReference type="GO" id="GO:0005737">
    <property type="term" value="C:cytoplasm"/>
    <property type="evidence" value="ECO:0007669"/>
    <property type="project" value="TreeGrafter"/>
</dbReference>
<dbReference type="InterPro" id="IPR047271">
    <property type="entry name" value="Ephexin-like"/>
</dbReference>
<feature type="compositionally biased region" description="Basic and acidic residues" evidence="3">
    <location>
        <begin position="936"/>
        <end position="956"/>
    </location>
</feature>
<dbReference type="PROSITE" id="PS50010">
    <property type="entry name" value="DH_2"/>
    <property type="match status" value="1"/>
</dbReference>
<feature type="compositionally biased region" description="Basic and acidic residues" evidence="3">
    <location>
        <begin position="877"/>
        <end position="895"/>
    </location>
</feature>
<feature type="region of interest" description="Disordered" evidence="3">
    <location>
        <begin position="50"/>
        <end position="630"/>
    </location>
</feature>
<dbReference type="CTD" id="7984"/>
<dbReference type="PROSITE" id="PS00741">
    <property type="entry name" value="DH_1"/>
    <property type="match status" value="1"/>
</dbReference>
<evidence type="ECO:0000313" key="7">
    <source>
        <dbReference type="Ensembl" id="ENSOABP00000045760.2"/>
    </source>
</evidence>
<feature type="region of interest" description="Disordered" evidence="3">
    <location>
        <begin position="936"/>
        <end position="971"/>
    </location>
</feature>
<dbReference type="RefSeq" id="XP_039475380.1">
    <property type="nucleotide sequence ID" value="XM_039619446.1"/>
</dbReference>
<dbReference type="GeneID" id="116323742"/>
<keyword evidence="1 2" id="KW-0728">SH3 domain</keyword>
<feature type="domain" description="SH3" evidence="4">
    <location>
        <begin position="1608"/>
        <end position="1669"/>
    </location>
</feature>
<dbReference type="Gene3D" id="2.30.29.30">
    <property type="entry name" value="Pleckstrin-homology domain (PH domain)/Phosphotyrosine-binding domain (PTB)"/>
    <property type="match status" value="1"/>
</dbReference>
<dbReference type="Gene3D" id="2.30.30.40">
    <property type="entry name" value="SH3 Domains"/>
    <property type="match status" value="1"/>
</dbReference>
<evidence type="ECO:0000259" key="4">
    <source>
        <dbReference type="PROSITE" id="PS50002"/>
    </source>
</evidence>
<feature type="region of interest" description="Disordered" evidence="3">
    <location>
        <begin position="770"/>
        <end position="789"/>
    </location>
</feature>
<dbReference type="Ensembl" id="ENSOABT00000046961.2">
    <property type="protein sequence ID" value="ENSOABP00000045760.2"/>
    <property type="gene ID" value="ENSOABG00000020529.2"/>
</dbReference>
<feature type="compositionally biased region" description="Basic and acidic residues" evidence="3">
    <location>
        <begin position="245"/>
        <end position="312"/>
    </location>
</feature>
<feature type="compositionally biased region" description="Basic and acidic residues" evidence="3">
    <location>
        <begin position="607"/>
        <end position="617"/>
    </location>
</feature>
<reference evidence="7" key="2">
    <citation type="submission" date="2025-09" db="UniProtKB">
        <authorList>
            <consortium name="Ensembl"/>
        </authorList>
    </citation>
    <scope>IDENTIFICATION</scope>
</reference>
<dbReference type="GO" id="GO:0035556">
    <property type="term" value="P:intracellular signal transduction"/>
    <property type="evidence" value="ECO:0007669"/>
    <property type="project" value="InterPro"/>
</dbReference>
<feature type="region of interest" description="Disordered" evidence="3">
    <location>
        <begin position="1027"/>
        <end position="1056"/>
    </location>
</feature>